<dbReference type="PANTHER" id="PTHR10846">
    <property type="entry name" value="SODIUM/POTASSIUM/CALCIUM EXCHANGER"/>
    <property type="match status" value="1"/>
</dbReference>
<name>A0A081BD54_9HYPH</name>
<feature type="domain" description="Sodium/calcium exchanger membrane region" evidence="6">
    <location>
        <begin position="173"/>
        <end position="313"/>
    </location>
</feature>
<evidence type="ECO:0000259" key="6">
    <source>
        <dbReference type="Pfam" id="PF01699"/>
    </source>
</evidence>
<feature type="domain" description="Sodium/calcium exchanger membrane region" evidence="6">
    <location>
        <begin position="3"/>
        <end position="141"/>
    </location>
</feature>
<evidence type="ECO:0000256" key="1">
    <source>
        <dbReference type="ARBA" id="ARBA00004141"/>
    </source>
</evidence>
<dbReference type="GO" id="GO:0005886">
    <property type="term" value="C:plasma membrane"/>
    <property type="evidence" value="ECO:0007669"/>
    <property type="project" value="TreeGrafter"/>
</dbReference>
<keyword evidence="8" id="KW-1185">Reference proteome</keyword>
<evidence type="ECO:0000313" key="7">
    <source>
        <dbReference type="EMBL" id="GAK45972.1"/>
    </source>
</evidence>
<proteinExistence type="predicted"/>
<sequence length="324" mass="33900">MMYLALAGGLLVLLFCGDLLVRGAVALAVRLGIPSIIIGLTIVAFGTSAPELVVSIHAVLKGAPGIAIGNVVGSNIANILLVLGLPAIIYPTLCNQPSIRRNTFLMLGTSVLFVVLCFSGALHFWQGALLFILLLLFLAYSAYYASRCPEAVDDEVEELLEGDALPANGLKITAYILLGILGLPLGAHLFVLGGTDIARTFGVSEAAIGLSLIAFGTSLPELATTVVAALRKQADVAVGNVIGSNIFNLLGIMGVTAMVGTVPIPPNFLWFDLWVMLIAALLIVPFAMARTTITRSAGAVFVAGYCSYMYFLFLADRAASAVTP</sequence>
<dbReference type="EMBL" id="BBIO01000013">
    <property type="protein sequence ID" value="GAK45972.1"/>
    <property type="molecule type" value="Genomic_DNA"/>
</dbReference>
<comment type="subcellular location">
    <subcellularLocation>
        <location evidence="1">Membrane</location>
        <topology evidence="1">Multi-pass membrane protein</topology>
    </subcellularLocation>
</comment>
<gene>
    <name evidence="7" type="ORF">M2A_2471</name>
</gene>
<keyword evidence="3 5" id="KW-1133">Transmembrane helix</keyword>
<evidence type="ECO:0000256" key="5">
    <source>
        <dbReference type="SAM" id="Phobius"/>
    </source>
</evidence>
<dbReference type="RefSeq" id="WP_045447955.1">
    <property type="nucleotide sequence ID" value="NZ_BBIO01000013.1"/>
</dbReference>
<feature type="transmembrane region" description="Helical" evidence="5">
    <location>
        <begin position="33"/>
        <end position="54"/>
    </location>
</feature>
<keyword evidence="4 5" id="KW-0472">Membrane</keyword>
<comment type="caution">
    <text evidence="7">The sequence shown here is derived from an EMBL/GenBank/DDBJ whole genome shotgun (WGS) entry which is preliminary data.</text>
</comment>
<organism evidence="7 8">
    <name type="scientific">Tepidicaulis marinus</name>
    <dbReference type="NCBI Taxonomy" id="1333998"/>
    <lineage>
        <taxon>Bacteria</taxon>
        <taxon>Pseudomonadati</taxon>
        <taxon>Pseudomonadota</taxon>
        <taxon>Alphaproteobacteria</taxon>
        <taxon>Hyphomicrobiales</taxon>
        <taxon>Parvibaculaceae</taxon>
        <taxon>Tepidicaulis</taxon>
    </lineage>
</organism>
<dbReference type="Gene3D" id="1.20.1420.30">
    <property type="entry name" value="NCX, central ion-binding region"/>
    <property type="match status" value="1"/>
</dbReference>
<dbReference type="GO" id="GO:0008273">
    <property type="term" value="F:calcium, potassium:sodium antiporter activity"/>
    <property type="evidence" value="ECO:0007669"/>
    <property type="project" value="TreeGrafter"/>
</dbReference>
<evidence type="ECO:0000256" key="4">
    <source>
        <dbReference type="ARBA" id="ARBA00023136"/>
    </source>
</evidence>
<feature type="transmembrane region" description="Helical" evidence="5">
    <location>
        <begin position="268"/>
        <end position="289"/>
    </location>
</feature>
<dbReference type="AlphaFoldDB" id="A0A081BD54"/>
<dbReference type="Pfam" id="PF01699">
    <property type="entry name" value="Na_Ca_ex"/>
    <property type="match status" value="2"/>
</dbReference>
<evidence type="ECO:0000313" key="8">
    <source>
        <dbReference type="Proteomes" id="UP000028702"/>
    </source>
</evidence>
<reference evidence="7 8" key="1">
    <citation type="submission" date="2014-07" db="EMBL/GenBank/DDBJ databases">
        <title>Tepidicaulis marinum gen. nov., sp. nov., a novel marine bacterium denitrifying nitrate to nitrous oxide strictly under microaerobic conditions.</title>
        <authorList>
            <person name="Takeuchi M."/>
            <person name="Yamagishi T."/>
            <person name="Kamagata Y."/>
            <person name="Oshima K."/>
            <person name="Hattori M."/>
            <person name="Katayama T."/>
            <person name="Hanada S."/>
            <person name="Tamaki H."/>
            <person name="Marumo K."/>
            <person name="Maeda H."/>
            <person name="Nedachi M."/>
            <person name="Iwasaki W."/>
            <person name="Suwa Y."/>
            <person name="Sakata S."/>
        </authorList>
    </citation>
    <scope>NUCLEOTIDE SEQUENCE [LARGE SCALE GENOMIC DNA]</scope>
    <source>
        <strain evidence="7 8">MA2</strain>
    </source>
</reference>
<dbReference type="eggNOG" id="COG0530">
    <property type="taxonomic scope" value="Bacteria"/>
</dbReference>
<protein>
    <submittedName>
        <fullName evidence="7">CaCA family Na(+)/Ca(+) antiporter</fullName>
    </submittedName>
</protein>
<dbReference type="InterPro" id="IPR044880">
    <property type="entry name" value="NCX_ion-bd_dom_sf"/>
</dbReference>
<dbReference type="InterPro" id="IPR004481">
    <property type="entry name" value="K/Na/Ca-exchanger"/>
</dbReference>
<dbReference type="NCBIfam" id="TIGR00367">
    <property type="entry name" value="calcium/sodium antiporter"/>
    <property type="match status" value="1"/>
</dbReference>
<dbReference type="GO" id="GO:0005262">
    <property type="term" value="F:calcium channel activity"/>
    <property type="evidence" value="ECO:0007669"/>
    <property type="project" value="TreeGrafter"/>
</dbReference>
<evidence type="ECO:0000256" key="2">
    <source>
        <dbReference type="ARBA" id="ARBA00022692"/>
    </source>
</evidence>
<feature type="transmembrane region" description="Helical" evidence="5">
    <location>
        <begin position="174"/>
        <end position="194"/>
    </location>
</feature>
<accession>A0A081BD54</accession>
<dbReference type="STRING" id="1333998.M2A_2471"/>
<dbReference type="InterPro" id="IPR004837">
    <property type="entry name" value="NaCa_Exmemb"/>
</dbReference>
<feature type="transmembrane region" description="Helical" evidence="5">
    <location>
        <begin position="242"/>
        <end position="262"/>
    </location>
</feature>
<dbReference type="PANTHER" id="PTHR10846:SF8">
    <property type="entry name" value="INNER MEMBRANE PROTEIN YRBG"/>
    <property type="match status" value="1"/>
</dbReference>
<feature type="transmembrane region" description="Helical" evidence="5">
    <location>
        <begin position="296"/>
        <end position="315"/>
    </location>
</feature>
<evidence type="ECO:0000256" key="3">
    <source>
        <dbReference type="ARBA" id="ARBA00022989"/>
    </source>
</evidence>
<keyword evidence="2 5" id="KW-0812">Transmembrane</keyword>
<dbReference type="Proteomes" id="UP000028702">
    <property type="component" value="Unassembled WGS sequence"/>
</dbReference>
<dbReference type="GO" id="GO:0006874">
    <property type="term" value="P:intracellular calcium ion homeostasis"/>
    <property type="evidence" value="ECO:0007669"/>
    <property type="project" value="TreeGrafter"/>
</dbReference>
<feature type="transmembrane region" description="Helical" evidence="5">
    <location>
        <begin position="66"/>
        <end position="90"/>
    </location>
</feature>
<feature type="transmembrane region" description="Helical" evidence="5">
    <location>
        <begin position="206"/>
        <end position="230"/>
    </location>
</feature>
<feature type="transmembrane region" description="Helical" evidence="5">
    <location>
        <begin position="110"/>
        <end position="137"/>
    </location>
</feature>